<dbReference type="GO" id="GO:0098553">
    <property type="term" value="C:lumenal side of endoplasmic reticulum membrane"/>
    <property type="evidence" value="ECO:0007669"/>
    <property type="project" value="TreeGrafter"/>
</dbReference>
<dbReference type="PANTHER" id="PTHR12174">
    <property type="entry name" value="SIGNAL PEPTIDE PEPTIDASE"/>
    <property type="match status" value="1"/>
</dbReference>
<gene>
    <name evidence="10" type="ORF">FA15DRAFT_668246</name>
</gene>
<feature type="transmembrane region" description="Helical" evidence="9">
    <location>
        <begin position="170"/>
        <end position="189"/>
    </location>
</feature>
<feature type="region of interest" description="Disordered" evidence="8">
    <location>
        <begin position="361"/>
        <end position="382"/>
    </location>
</feature>
<feature type="transmembrane region" description="Helical" evidence="9">
    <location>
        <begin position="244"/>
        <end position="264"/>
    </location>
</feature>
<feature type="transmembrane region" description="Helical" evidence="9">
    <location>
        <begin position="137"/>
        <end position="164"/>
    </location>
</feature>
<feature type="region of interest" description="Disordered" evidence="8">
    <location>
        <begin position="34"/>
        <end position="53"/>
    </location>
</feature>
<feature type="transmembrane region" description="Helical" evidence="9">
    <location>
        <begin position="304"/>
        <end position="326"/>
    </location>
</feature>
<dbReference type="SMART" id="SM00730">
    <property type="entry name" value="PSN"/>
    <property type="match status" value="1"/>
</dbReference>
<comment type="subcellular location">
    <subcellularLocation>
        <location evidence="1">Endoplasmic reticulum membrane</location>
        <topology evidence="1">Multi-pass membrane protein</topology>
    </subcellularLocation>
</comment>
<evidence type="ECO:0008006" key="12">
    <source>
        <dbReference type="Google" id="ProtNLM"/>
    </source>
</evidence>
<feature type="compositionally biased region" description="Basic and acidic residues" evidence="8">
    <location>
        <begin position="371"/>
        <end position="382"/>
    </location>
</feature>
<evidence type="ECO:0000256" key="1">
    <source>
        <dbReference type="ARBA" id="ARBA00004477"/>
    </source>
</evidence>
<dbReference type="InterPro" id="IPR006639">
    <property type="entry name" value="Preselin/SPP"/>
</dbReference>
<evidence type="ECO:0000313" key="10">
    <source>
        <dbReference type="EMBL" id="TFK25726.1"/>
    </source>
</evidence>
<feature type="transmembrane region" description="Helical" evidence="9">
    <location>
        <begin position="62"/>
        <end position="80"/>
    </location>
</feature>
<evidence type="ECO:0000256" key="7">
    <source>
        <dbReference type="ARBA" id="ARBA00023136"/>
    </source>
</evidence>
<dbReference type="STRING" id="230819.A0A5C3KYS0"/>
<evidence type="ECO:0000256" key="6">
    <source>
        <dbReference type="ARBA" id="ARBA00022989"/>
    </source>
</evidence>
<accession>A0A5C3KYS0</accession>
<organism evidence="10 11">
    <name type="scientific">Coprinopsis marcescibilis</name>
    <name type="common">Agaric fungus</name>
    <name type="synonym">Psathyrella marcescibilis</name>
    <dbReference type="NCBI Taxonomy" id="230819"/>
    <lineage>
        <taxon>Eukaryota</taxon>
        <taxon>Fungi</taxon>
        <taxon>Dikarya</taxon>
        <taxon>Basidiomycota</taxon>
        <taxon>Agaricomycotina</taxon>
        <taxon>Agaricomycetes</taxon>
        <taxon>Agaricomycetidae</taxon>
        <taxon>Agaricales</taxon>
        <taxon>Agaricineae</taxon>
        <taxon>Psathyrellaceae</taxon>
        <taxon>Coprinopsis</taxon>
    </lineage>
</organism>
<evidence type="ECO:0000256" key="9">
    <source>
        <dbReference type="SAM" id="Phobius"/>
    </source>
</evidence>
<dbReference type="OrthoDB" id="29661at2759"/>
<keyword evidence="7 9" id="KW-0472">Membrane</keyword>
<dbReference type="Pfam" id="PF04258">
    <property type="entry name" value="Peptidase_A22B"/>
    <property type="match status" value="1"/>
</dbReference>
<protein>
    <recommendedName>
        <fullName evidence="12">Peptidase A22B, signal peptide peptidase</fullName>
    </recommendedName>
</protein>
<proteinExistence type="inferred from homology"/>
<keyword evidence="5" id="KW-0256">Endoplasmic reticulum</keyword>
<keyword evidence="11" id="KW-1185">Reference proteome</keyword>
<comment type="similarity">
    <text evidence="2">Belongs to the peptidase A22B family.</text>
</comment>
<evidence type="ECO:0000256" key="4">
    <source>
        <dbReference type="ARBA" id="ARBA00022801"/>
    </source>
</evidence>
<evidence type="ECO:0000256" key="3">
    <source>
        <dbReference type="ARBA" id="ARBA00022692"/>
    </source>
</evidence>
<feature type="transmembrane region" description="Helical" evidence="9">
    <location>
        <begin position="12"/>
        <end position="33"/>
    </location>
</feature>
<sequence>MDTSNVDWDLLSSYAGLLSLATLSIYAGSFGSLPPEKSNADDSLDSDEEDHDDGERMTLNDAYIFPIVGSVALVGLYLVVKYFGTEWINWFLGWYFSIAGVGSVWKASVSLLRYAFGESTWKKFDRLTVIANKGSHALFSLSFRTPSLFLFPIAIIPSAAYHFWSAGRRSVLVTDILGLSFSYNALGLLKLDSFKTGAILLSGLFLYDIWWVFGTEVMVKVATTLDLPIKIMWPKSLLFSGSRGYTMLGLGDIVIPGTFVALALRYDYARFSRSKESASSEIAKGSKNGDDIATITFNQTPKPYFAATLTAYVLGLVTTMVVMHMFGKAQPALLYLSPACILSFVFTAAIRGEFEDAWGWSDLPPEEDDGETSKEVKAQVEKGEDAAEVNVVSAKLSGEAAGTGVDLREKHGNGTTVHNRPVPKSLGRR</sequence>
<dbReference type="PANTHER" id="PTHR12174:SF23">
    <property type="entry name" value="MINOR HISTOCOMPATIBILITY ANTIGEN H13"/>
    <property type="match status" value="1"/>
</dbReference>
<feature type="compositionally biased region" description="Acidic residues" evidence="8">
    <location>
        <begin position="42"/>
        <end position="52"/>
    </location>
</feature>
<feature type="transmembrane region" description="Helical" evidence="9">
    <location>
        <begin position="196"/>
        <end position="213"/>
    </location>
</feature>
<evidence type="ECO:0000256" key="2">
    <source>
        <dbReference type="ARBA" id="ARBA00006859"/>
    </source>
</evidence>
<dbReference type="GO" id="GO:0033619">
    <property type="term" value="P:membrane protein proteolysis"/>
    <property type="evidence" value="ECO:0007669"/>
    <property type="project" value="TreeGrafter"/>
</dbReference>
<evidence type="ECO:0000256" key="5">
    <source>
        <dbReference type="ARBA" id="ARBA00022824"/>
    </source>
</evidence>
<feature type="transmembrane region" description="Helical" evidence="9">
    <location>
        <begin position="92"/>
        <end position="116"/>
    </location>
</feature>
<dbReference type="GO" id="GO:0042500">
    <property type="term" value="F:aspartic endopeptidase activity, intramembrane cleaving"/>
    <property type="evidence" value="ECO:0007669"/>
    <property type="project" value="InterPro"/>
</dbReference>
<feature type="region of interest" description="Disordered" evidence="8">
    <location>
        <begin position="399"/>
        <end position="429"/>
    </location>
</feature>
<dbReference type="EMBL" id="ML210183">
    <property type="protein sequence ID" value="TFK25726.1"/>
    <property type="molecule type" value="Genomic_DNA"/>
</dbReference>
<keyword evidence="4" id="KW-0378">Hydrolase</keyword>
<evidence type="ECO:0000313" key="11">
    <source>
        <dbReference type="Proteomes" id="UP000307440"/>
    </source>
</evidence>
<keyword evidence="6 9" id="KW-1133">Transmembrane helix</keyword>
<dbReference type="GO" id="GO:0006465">
    <property type="term" value="P:signal peptide processing"/>
    <property type="evidence" value="ECO:0007669"/>
    <property type="project" value="TreeGrafter"/>
</dbReference>
<feature type="transmembrane region" description="Helical" evidence="9">
    <location>
        <begin position="332"/>
        <end position="350"/>
    </location>
</feature>
<dbReference type="AlphaFoldDB" id="A0A5C3KYS0"/>
<reference evidence="10 11" key="1">
    <citation type="journal article" date="2019" name="Nat. Ecol. Evol.">
        <title>Megaphylogeny resolves global patterns of mushroom evolution.</title>
        <authorList>
            <person name="Varga T."/>
            <person name="Krizsan K."/>
            <person name="Foldi C."/>
            <person name="Dima B."/>
            <person name="Sanchez-Garcia M."/>
            <person name="Sanchez-Ramirez S."/>
            <person name="Szollosi G.J."/>
            <person name="Szarkandi J.G."/>
            <person name="Papp V."/>
            <person name="Albert L."/>
            <person name="Andreopoulos W."/>
            <person name="Angelini C."/>
            <person name="Antonin V."/>
            <person name="Barry K.W."/>
            <person name="Bougher N.L."/>
            <person name="Buchanan P."/>
            <person name="Buyck B."/>
            <person name="Bense V."/>
            <person name="Catcheside P."/>
            <person name="Chovatia M."/>
            <person name="Cooper J."/>
            <person name="Damon W."/>
            <person name="Desjardin D."/>
            <person name="Finy P."/>
            <person name="Geml J."/>
            <person name="Haridas S."/>
            <person name="Hughes K."/>
            <person name="Justo A."/>
            <person name="Karasinski D."/>
            <person name="Kautmanova I."/>
            <person name="Kiss B."/>
            <person name="Kocsube S."/>
            <person name="Kotiranta H."/>
            <person name="LaButti K.M."/>
            <person name="Lechner B.E."/>
            <person name="Liimatainen K."/>
            <person name="Lipzen A."/>
            <person name="Lukacs Z."/>
            <person name="Mihaltcheva S."/>
            <person name="Morgado L.N."/>
            <person name="Niskanen T."/>
            <person name="Noordeloos M.E."/>
            <person name="Ohm R.A."/>
            <person name="Ortiz-Santana B."/>
            <person name="Ovrebo C."/>
            <person name="Racz N."/>
            <person name="Riley R."/>
            <person name="Savchenko A."/>
            <person name="Shiryaev A."/>
            <person name="Soop K."/>
            <person name="Spirin V."/>
            <person name="Szebenyi C."/>
            <person name="Tomsovsky M."/>
            <person name="Tulloss R.E."/>
            <person name="Uehling J."/>
            <person name="Grigoriev I.V."/>
            <person name="Vagvolgyi C."/>
            <person name="Papp T."/>
            <person name="Martin F.M."/>
            <person name="Miettinen O."/>
            <person name="Hibbett D.S."/>
            <person name="Nagy L.G."/>
        </authorList>
    </citation>
    <scope>NUCLEOTIDE SEQUENCE [LARGE SCALE GENOMIC DNA]</scope>
    <source>
        <strain evidence="10 11">CBS 121175</strain>
    </source>
</reference>
<dbReference type="InterPro" id="IPR007369">
    <property type="entry name" value="Peptidase_A22B_SPP"/>
</dbReference>
<dbReference type="Proteomes" id="UP000307440">
    <property type="component" value="Unassembled WGS sequence"/>
</dbReference>
<name>A0A5C3KYS0_COPMA</name>
<keyword evidence="3 9" id="KW-0812">Transmembrane</keyword>
<dbReference type="GO" id="GO:0098554">
    <property type="term" value="C:cytoplasmic side of endoplasmic reticulum membrane"/>
    <property type="evidence" value="ECO:0007669"/>
    <property type="project" value="TreeGrafter"/>
</dbReference>
<evidence type="ECO:0000256" key="8">
    <source>
        <dbReference type="SAM" id="MobiDB-lite"/>
    </source>
</evidence>